<reference evidence="2 3" key="1">
    <citation type="journal article" date="2016" name="Nat. Commun.">
        <title>Thousands of microbial genomes shed light on interconnected biogeochemical processes in an aquifer system.</title>
        <authorList>
            <person name="Anantharaman K."/>
            <person name="Brown C.T."/>
            <person name="Hug L.A."/>
            <person name="Sharon I."/>
            <person name="Castelle C.J."/>
            <person name="Probst A.J."/>
            <person name="Thomas B.C."/>
            <person name="Singh A."/>
            <person name="Wilkins M.J."/>
            <person name="Karaoz U."/>
            <person name="Brodie E.L."/>
            <person name="Williams K.H."/>
            <person name="Hubbard S.S."/>
            <person name="Banfield J.F."/>
        </authorList>
    </citation>
    <scope>NUCLEOTIDE SEQUENCE [LARGE SCALE GENOMIC DNA]</scope>
</reference>
<dbReference type="InterPro" id="IPR051083">
    <property type="entry name" value="GrpII_Intron_Splice-Mob/Def"/>
</dbReference>
<sequence>MVVHNLFDEIVKIDNLITSWKEFRIGKKDRLDTIEFERNLEDNLWELHQELADKTYKHSGYTSFFVQDPKLRHIHKALVRDRVLHHAIVKHVNPIFDKTFIHDSYSCRKDKGTHRGVEQLIRYARIVSKNNTQPCWILKCDIRKFFASVDQKILIDIIFGRIRSIHTRRLLEEVISSFSSDRTVDPSEPKGLPIGNLTSQLFANIYLNELDQFMKHELHEKHYIRYADDFVILHPQREHCFEIQDLIKDFLKDRLKLELHPNKITVRKLSQGVDFLGYVCFPHFILPRIKTEKRIFAKIYEKIKSYNQGSLSYDSLDHTIHSYLGILSHSNSFILQQDLENQIFFRLNKQ</sequence>
<proteinExistence type="predicted"/>
<dbReference type="InterPro" id="IPR000477">
    <property type="entry name" value="RT_dom"/>
</dbReference>
<dbReference type="Gene3D" id="3.30.70.270">
    <property type="match status" value="1"/>
</dbReference>
<gene>
    <name evidence="2" type="ORF">A3I96_01180</name>
</gene>
<dbReference type="PANTHER" id="PTHR34047">
    <property type="entry name" value="NUCLEAR INTRON MATURASE 1, MITOCHONDRIAL-RELATED"/>
    <property type="match status" value="1"/>
</dbReference>
<accession>A0A1F8H3M8</accession>
<dbReference type="Proteomes" id="UP000177111">
    <property type="component" value="Unassembled WGS sequence"/>
</dbReference>
<protein>
    <recommendedName>
        <fullName evidence="1">Reverse transcriptase domain-containing protein</fullName>
    </recommendedName>
</protein>
<dbReference type="PANTHER" id="PTHR34047:SF8">
    <property type="entry name" value="PROTEIN YKFC"/>
    <property type="match status" value="1"/>
</dbReference>
<dbReference type="AlphaFoldDB" id="A0A1F8H3M8"/>
<name>A0A1F8H3M8_9BACT</name>
<comment type="caution">
    <text evidence="2">The sequence shown here is derived from an EMBL/GenBank/DDBJ whole genome shotgun (WGS) entry which is preliminary data.</text>
</comment>
<feature type="domain" description="Reverse transcriptase" evidence="1">
    <location>
        <begin position="1"/>
        <end position="280"/>
    </location>
</feature>
<evidence type="ECO:0000259" key="1">
    <source>
        <dbReference type="PROSITE" id="PS50878"/>
    </source>
</evidence>
<dbReference type="SUPFAM" id="SSF56672">
    <property type="entry name" value="DNA/RNA polymerases"/>
    <property type="match status" value="1"/>
</dbReference>
<dbReference type="CDD" id="cd01651">
    <property type="entry name" value="RT_G2_intron"/>
    <property type="match status" value="1"/>
</dbReference>
<dbReference type="InterPro" id="IPR043128">
    <property type="entry name" value="Rev_trsase/Diguanyl_cyclase"/>
</dbReference>
<evidence type="ECO:0000313" key="3">
    <source>
        <dbReference type="Proteomes" id="UP000177111"/>
    </source>
</evidence>
<organism evidence="2 3">
    <name type="scientific">Candidatus Yanofskybacteria bacterium RIFCSPLOWO2_02_FULL_44_18</name>
    <dbReference type="NCBI Taxonomy" id="1802705"/>
    <lineage>
        <taxon>Bacteria</taxon>
        <taxon>Candidatus Yanofskyibacteriota</taxon>
    </lineage>
</organism>
<evidence type="ECO:0000313" key="2">
    <source>
        <dbReference type="EMBL" id="OGN31429.1"/>
    </source>
</evidence>
<dbReference type="EMBL" id="MGKT01000002">
    <property type="protein sequence ID" value="OGN31429.1"/>
    <property type="molecule type" value="Genomic_DNA"/>
</dbReference>
<dbReference type="PROSITE" id="PS50878">
    <property type="entry name" value="RT_POL"/>
    <property type="match status" value="1"/>
</dbReference>
<dbReference type="InterPro" id="IPR043502">
    <property type="entry name" value="DNA/RNA_pol_sf"/>
</dbReference>
<dbReference type="Pfam" id="PF00078">
    <property type="entry name" value="RVT_1"/>
    <property type="match status" value="1"/>
</dbReference>